<proteinExistence type="predicted"/>
<accession>A0A0A9GWZ4</accession>
<dbReference type="EMBL" id="GBRH01168366">
    <property type="protein sequence ID" value="JAE29530.1"/>
    <property type="molecule type" value="Transcribed_RNA"/>
</dbReference>
<dbReference type="AlphaFoldDB" id="A0A0A9GWZ4"/>
<protein>
    <submittedName>
        <fullName evidence="1">Uncharacterized protein</fullName>
    </submittedName>
</protein>
<evidence type="ECO:0000313" key="1">
    <source>
        <dbReference type="EMBL" id="JAE29530.1"/>
    </source>
</evidence>
<organism evidence="1">
    <name type="scientific">Arundo donax</name>
    <name type="common">Giant reed</name>
    <name type="synonym">Donax arundinaceus</name>
    <dbReference type="NCBI Taxonomy" id="35708"/>
    <lineage>
        <taxon>Eukaryota</taxon>
        <taxon>Viridiplantae</taxon>
        <taxon>Streptophyta</taxon>
        <taxon>Embryophyta</taxon>
        <taxon>Tracheophyta</taxon>
        <taxon>Spermatophyta</taxon>
        <taxon>Magnoliopsida</taxon>
        <taxon>Liliopsida</taxon>
        <taxon>Poales</taxon>
        <taxon>Poaceae</taxon>
        <taxon>PACMAD clade</taxon>
        <taxon>Arundinoideae</taxon>
        <taxon>Arundineae</taxon>
        <taxon>Arundo</taxon>
    </lineage>
</organism>
<reference evidence="1" key="1">
    <citation type="submission" date="2014-09" db="EMBL/GenBank/DDBJ databases">
        <authorList>
            <person name="Magalhaes I.L.F."/>
            <person name="Oliveira U."/>
            <person name="Santos F.R."/>
            <person name="Vidigal T.H.D.A."/>
            <person name="Brescovit A.D."/>
            <person name="Santos A.J."/>
        </authorList>
    </citation>
    <scope>NUCLEOTIDE SEQUENCE</scope>
    <source>
        <tissue evidence="1">Shoot tissue taken approximately 20 cm above the soil surface</tissue>
    </source>
</reference>
<reference evidence="1" key="2">
    <citation type="journal article" date="2015" name="Data Brief">
        <title>Shoot transcriptome of the giant reed, Arundo donax.</title>
        <authorList>
            <person name="Barrero R.A."/>
            <person name="Guerrero F.D."/>
            <person name="Moolhuijzen P."/>
            <person name="Goolsby J.A."/>
            <person name="Tidwell J."/>
            <person name="Bellgard S.E."/>
            <person name="Bellgard M.I."/>
        </authorList>
    </citation>
    <scope>NUCLEOTIDE SEQUENCE</scope>
    <source>
        <tissue evidence="1">Shoot tissue taken approximately 20 cm above the soil surface</tissue>
    </source>
</reference>
<sequence length="105" mass="12221">MKRKVPFKANSVRLCSSKNRLYAPSNLICLGFVFYGNCKLANQQFILFHLNIILIIEAMGLQGLCECAQWSMNDWMQSESRSSKIACRLPHFFLQLFRASFLIFY</sequence>
<name>A0A0A9GWZ4_ARUDO</name>